<dbReference type="PANTHER" id="PTHR33790:SF1">
    <property type="entry name" value="PROTEIN EARLY RESPONSIVE TO DEHYDRATION 15"/>
    <property type="match status" value="1"/>
</dbReference>
<dbReference type="OMA" id="WWRLVSA"/>
<keyword evidence="3" id="KW-1185">Reference proteome</keyword>
<accession>W1NJ80</accession>
<organism evidence="2 3">
    <name type="scientific">Amborella trichopoda</name>
    <dbReference type="NCBI Taxonomy" id="13333"/>
    <lineage>
        <taxon>Eukaryota</taxon>
        <taxon>Viridiplantae</taxon>
        <taxon>Streptophyta</taxon>
        <taxon>Embryophyta</taxon>
        <taxon>Tracheophyta</taxon>
        <taxon>Spermatophyta</taxon>
        <taxon>Magnoliopsida</taxon>
        <taxon>Amborellales</taxon>
        <taxon>Amborellaceae</taxon>
        <taxon>Amborella</taxon>
    </lineage>
</organism>
<sequence length="146" mass="16955">MDVISRPPSSLNPNAPLFVPWAFRLVEDFSDEWWALVQSSPWFRDYWLRERQDDFIAEDDFMAQDNFSACEEELDLLPEIDSVFDGHKGVEEGKGMKNEGMKELATMASLKYERSQNTGESKRKITEKAPKIVNMKLSPRPIQQPR</sequence>
<dbReference type="Gramene" id="ERM95578">
    <property type="protein sequence ID" value="ERM95578"/>
    <property type="gene ID" value="AMTR_s00023p00099970"/>
</dbReference>
<dbReference type="eggNOG" id="ENOG502S1J2">
    <property type="taxonomic scope" value="Eukaryota"/>
</dbReference>
<dbReference type="AlphaFoldDB" id="W1NJ80"/>
<dbReference type="PANTHER" id="PTHR33790">
    <property type="entry name" value="OS05G0344200 PROTEIN"/>
    <property type="match status" value="1"/>
</dbReference>
<dbReference type="InterPro" id="IPR040414">
    <property type="entry name" value="CID1/CID2"/>
</dbReference>
<dbReference type="Proteomes" id="UP000017836">
    <property type="component" value="Unassembled WGS sequence"/>
</dbReference>
<reference evidence="3" key="1">
    <citation type="journal article" date="2013" name="Science">
        <title>The Amborella genome and the evolution of flowering plants.</title>
        <authorList>
            <consortium name="Amborella Genome Project"/>
        </authorList>
    </citation>
    <scope>NUCLEOTIDE SEQUENCE [LARGE SCALE GENOMIC DNA]</scope>
</reference>
<feature type="compositionally biased region" description="Basic and acidic residues" evidence="1">
    <location>
        <begin position="120"/>
        <end position="130"/>
    </location>
</feature>
<dbReference type="EMBL" id="KI397474">
    <property type="protein sequence ID" value="ERM95578.1"/>
    <property type="molecule type" value="Genomic_DNA"/>
</dbReference>
<dbReference type="KEGG" id="atr:18423498"/>
<dbReference type="InterPro" id="IPR009818">
    <property type="entry name" value="PAM2_motif"/>
</dbReference>
<dbReference type="HOGENOM" id="CLU_108773_0_0_1"/>
<name>W1NJ80_AMBTC</name>
<dbReference type="OrthoDB" id="1918588at2759"/>
<evidence type="ECO:0000313" key="3">
    <source>
        <dbReference type="Proteomes" id="UP000017836"/>
    </source>
</evidence>
<feature type="region of interest" description="Disordered" evidence="1">
    <location>
        <begin position="110"/>
        <end position="146"/>
    </location>
</feature>
<evidence type="ECO:0000256" key="1">
    <source>
        <dbReference type="SAM" id="MobiDB-lite"/>
    </source>
</evidence>
<dbReference type="Pfam" id="PF07145">
    <property type="entry name" value="PAM2"/>
    <property type="match status" value="1"/>
</dbReference>
<proteinExistence type="predicted"/>
<evidence type="ECO:0000313" key="2">
    <source>
        <dbReference type="EMBL" id="ERM95578.1"/>
    </source>
</evidence>
<gene>
    <name evidence="2" type="ORF">AMTR_s00023p00099970</name>
</gene>
<protein>
    <submittedName>
        <fullName evidence="2">Uncharacterized protein</fullName>
    </submittedName>
</protein>